<reference evidence="1 2" key="1">
    <citation type="submission" date="2018-03" db="EMBL/GenBank/DDBJ databases">
        <title>Genomic Encyclopedia of Archaeal and Bacterial Type Strains, Phase II (KMG-II): from individual species to whole genera.</title>
        <authorList>
            <person name="Goeker M."/>
        </authorList>
    </citation>
    <scope>NUCLEOTIDE SEQUENCE [LARGE SCALE GENOMIC DNA]</scope>
    <source>
        <strain evidence="1 2">DSM 28229</strain>
    </source>
</reference>
<dbReference type="AlphaFoldDB" id="A0A315ZC43"/>
<keyword evidence="2" id="KW-1185">Reference proteome</keyword>
<evidence type="ECO:0000313" key="1">
    <source>
        <dbReference type="EMBL" id="PWJ43145.1"/>
    </source>
</evidence>
<name>A0A315ZC43_SEDFL</name>
<dbReference type="EMBL" id="QGDO01000002">
    <property type="protein sequence ID" value="PWJ43145.1"/>
    <property type="molecule type" value="Genomic_DNA"/>
</dbReference>
<proteinExistence type="predicted"/>
<evidence type="ECO:0000313" key="2">
    <source>
        <dbReference type="Proteomes" id="UP000245535"/>
    </source>
</evidence>
<sequence>MCLKVFKHHVNVHTHYHLFSKYFKYSYSIFYDLNFYNLRDLLVNYTDVLFSNK</sequence>
<protein>
    <submittedName>
        <fullName evidence="1">Uncharacterized protein</fullName>
    </submittedName>
</protein>
<organism evidence="1 2">
    <name type="scientific">Sediminitomix flava</name>
    <dbReference type="NCBI Taxonomy" id="379075"/>
    <lineage>
        <taxon>Bacteria</taxon>
        <taxon>Pseudomonadati</taxon>
        <taxon>Bacteroidota</taxon>
        <taxon>Cytophagia</taxon>
        <taxon>Cytophagales</taxon>
        <taxon>Flammeovirgaceae</taxon>
        <taxon>Sediminitomix</taxon>
    </lineage>
</organism>
<dbReference type="Proteomes" id="UP000245535">
    <property type="component" value="Unassembled WGS sequence"/>
</dbReference>
<gene>
    <name evidence="1" type="ORF">BC781_102694</name>
</gene>
<comment type="caution">
    <text evidence="1">The sequence shown here is derived from an EMBL/GenBank/DDBJ whole genome shotgun (WGS) entry which is preliminary data.</text>
</comment>
<accession>A0A315ZC43</accession>